<reference evidence="2" key="1">
    <citation type="journal article" date="2011" name="Science">
        <title>The plant cell wall-decomposing machinery underlies the functional diversity of forest fungi.</title>
        <authorList>
            <person name="Eastwood D.C."/>
            <person name="Floudas D."/>
            <person name="Binder M."/>
            <person name="Majcherczyk A."/>
            <person name="Schneider P."/>
            <person name="Aerts A."/>
            <person name="Asiegbu F.O."/>
            <person name="Baker S.E."/>
            <person name="Barry K."/>
            <person name="Bendiksby M."/>
            <person name="Blumentritt M."/>
            <person name="Coutinho P.M."/>
            <person name="Cullen D."/>
            <person name="de Vries R.P."/>
            <person name="Gathman A."/>
            <person name="Goodell B."/>
            <person name="Henrissat B."/>
            <person name="Ihrmark K."/>
            <person name="Kauserud H."/>
            <person name="Kohler A."/>
            <person name="LaButti K."/>
            <person name="Lapidus A."/>
            <person name="Lavin J.L."/>
            <person name="Lee Y.-H."/>
            <person name="Lindquist E."/>
            <person name="Lilly W."/>
            <person name="Lucas S."/>
            <person name="Morin E."/>
            <person name="Murat C."/>
            <person name="Oguiza J.A."/>
            <person name="Park J."/>
            <person name="Pisabarro A.G."/>
            <person name="Riley R."/>
            <person name="Rosling A."/>
            <person name="Salamov A."/>
            <person name="Schmidt O."/>
            <person name="Schmutz J."/>
            <person name="Skrede I."/>
            <person name="Stenlid J."/>
            <person name="Wiebenga A."/>
            <person name="Xie X."/>
            <person name="Kuees U."/>
            <person name="Hibbett D.S."/>
            <person name="Hoffmeister D."/>
            <person name="Hoegberg N."/>
            <person name="Martin F."/>
            <person name="Grigoriev I.V."/>
            <person name="Watkinson S.C."/>
        </authorList>
    </citation>
    <scope>NUCLEOTIDE SEQUENCE [LARGE SCALE GENOMIC DNA]</scope>
    <source>
        <strain evidence="2">strain S7.3</strain>
    </source>
</reference>
<dbReference type="InParanoid" id="F8Q467"/>
<evidence type="ECO:0000313" key="2">
    <source>
        <dbReference type="Proteomes" id="UP000008063"/>
    </source>
</evidence>
<keyword evidence="2" id="KW-1185">Reference proteome</keyword>
<dbReference type="Proteomes" id="UP000008063">
    <property type="component" value="Unassembled WGS sequence"/>
</dbReference>
<sequence length="58" mass="6774">MSDSLIIHPQGTHTPKTIQNWLSRMAYPEGSWSEHNHLTTTSKLKTCYITMIFRQEIL</sequence>
<dbReference type="EMBL" id="GL945483">
    <property type="protein sequence ID" value="EGN96923.1"/>
    <property type="molecule type" value="Genomic_DNA"/>
</dbReference>
<name>F8Q467_SERL3</name>
<dbReference type="HOGENOM" id="CLU_2980481_0_0_1"/>
<proteinExistence type="predicted"/>
<gene>
    <name evidence="1" type="ORF">SERLA73DRAFT_185165</name>
</gene>
<dbReference type="AlphaFoldDB" id="F8Q467"/>
<evidence type="ECO:0000313" key="1">
    <source>
        <dbReference type="EMBL" id="EGN96923.1"/>
    </source>
</evidence>
<accession>F8Q467</accession>
<organism evidence="2">
    <name type="scientific">Serpula lacrymans var. lacrymans (strain S7.3)</name>
    <name type="common">Dry rot fungus</name>
    <dbReference type="NCBI Taxonomy" id="936435"/>
    <lineage>
        <taxon>Eukaryota</taxon>
        <taxon>Fungi</taxon>
        <taxon>Dikarya</taxon>
        <taxon>Basidiomycota</taxon>
        <taxon>Agaricomycotina</taxon>
        <taxon>Agaricomycetes</taxon>
        <taxon>Agaricomycetidae</taxon>
        <taxon>Boletales</taxon>
        <taxon>Coniophorineae</taxon>
        <taxon>Serpulaceae</taxon>
        <taxon>Serpula</taxon>
    </lineage>
</organism>
<protein>
    <submittedName>
        <fullName evidence="1">Uncharacterized protein</fullName>
    </submittedName>
</protein>